<comment type="caution">
    <text evidence="1">The sequence shown here is derived from an EMBL/GenBank/DDBJ whole genome shotgun (WGS) entry which is preliminary data.</text>
</comment>
<gene>
    <name evidence="1" type="ORF">CFOL_v3_22260</name>
</gene>
<evidence type="ECO:0000313" key="2">
    <source>
        <dbReference type="Proteomes" id="UP000187406"/>
    </source>
</evidence>
<dbReference type="PANTHER" id="PTHR31152">
    <property type="entry name" value="PLAC8 FAMILY PROTEIN"/>
    <property type="match status" value="1"/>
</dbReference>
<dbReference type="InParanoid" id="A0A1Q3CF10"/>
<dbReference type="OrthoDB" id="998115at2759"/>
<name>A0A1Q3CF10_CEPFO</name>
<evidence type="ECO:0000313" key="1">
    <source>
        <dbReference type="EMBL" id="GAV78795.1"/>
    </source>
</evidence>
<organism evidence="1 2">
    <name type="scientific">Cephalotus follicularis</name>
    <name type="common">Albany pitcher plant</name>
    <dbReference type="NCBI Taxonomy" id="3775"/>
    <lineage>
        <taxon>Eukaryota</taxon>
        <taxon>Viridiplantae</taxon>
        <taxon>Streptophyta</taxon>
        <taxon>Embryophyta</taxon>
        <taxon>Tracheophyta</taxon>
        <taxon>Spermatophyta</taxon>
        <taxon>Magnoliopsida</taxon>
        <taxon>eudicotyledons</taxon>
        <taxon>Gunneridae</taxon>
        <taxon>Pentapetalae</taxon>
        <taxon>rosids</taxon>
        <taxon>fabids</taxon>
        <taxon>Oxalidales</taxon>
        <taxon>Cephalotaceae</taxon>
        <taxon>Cephalotus</taxon>
    </lineage>
</organism>
<proteinExistence type="predicted"/>
<dbReference type="Proteomes" id="UP000187406">
    <property type="component" value="Unassembled WGS sequence"/>
</dbReference>
<sequence length="142" mass="15812">MPCSGRCGESKCPEFCLCTEVRSTFLLDMQGFMFCLNQIACIFSIVAMIVGSEEIQEASQLLSCLADLVYYTVCACMQTQHKVEMDKRDGKFGPQPMAVPPMQQMSWFEQQVPPSVGYSPRPSYGQPYGYPPQAQGYLASGY</sequence>
<dbReference type="EMBL" id="BDDD01001865">
    <property type="protein sequence ID" value="GAV78795.1"/>
    <property type="molecule type" value="Genomic_DNA"/>
</dbReference>
<keyword evidence="2" id="KW-1185">Reference proteome</keyword>
<accession>A0A1Q3CF10</accession>
<dbReference type="AlphaFoldDB" id="A0A1Q3CF10"/>
<reference evidence="2" key="1">
    <citation type="submission" date="2016-04" db="EMBL/GenBank/DDBJ databases">
        <title>Cephalotus genome sequencing.</title>
        <authorList>
            <person name="Fukushima K."/>
            <person name="Hasebe M."/>
            <person name="Fang X."/>
        </authorList>
    </citation>
    <scope>NUCLEOTIDE SEQUENCE [LARGE SCALE GENOMIC DNA]</scope>
    <source>
        <strain evidence="2">cv. St1</strain>
    </source>
</reference>
<protein>
    <recommendedName>
        <fullName evidence="3">PLAC8 domain-containing protein</fullName>
    </recommendedName>
</protein>
<dbReference type="PANTHER" id="PTHR31152:SF22">
    <property type="entry name" value="PLAC8 FAMILY PROTEIN"/>
    <property type="match status" value="1"/>
</dbReference>
<feature type="non-terminal residue" evidence="1">
    <location>
        <position position="142"/>
    </location>
</feature>
<dbReference type="STRING" id="3775.A0A1Q3CF10"/>
<evidence type="ECO:0008006" key="3">
    <source>
        <dbReference type="Google" id="ProtNLM"/>
    </source>
</evidence>